<feature type="transmembrane region" description="Helical" evidence="5">
    <location>
        <begin position="29"/>
        <end position="49"/>
    </location>
</feature>
<evidence type="ECO:0000256" key="3">
    <source>
        <dbReference type="ARBA" id="ARBA00022989"/>
    </source>
</evidence>
<keyword evidence="2 5" id="KW-0812">Transmembrane</keyword>
<feature type="transmembrane region" description="Helical" evidence="5">
    <location>
        <begin position="355"/>
        <end position="372"/>
    </location>
</feature>
<dbReference type="InterPro" id="IPR002293">
    <property type="entry name" value="AA/rel_permease1"/>
</dbReference>
<protein>
    <submittedName>
        <fullName evidence="6">Serine/threonine exchanger SteT</fullName>
    </submittedName>
</protein>
<feature type="transmembrane region" description="Helical" evidence="5">
    <location>
        <begin position="108"/>
        <end position="131"/>
    </location>
</feature>
<keyword evidence="4 5" id="KW-0472">Membrane</keyword>
<feature type="transmembrane region" description="Helical" evidence="5">
    <location>
        <begin position="219"/>
        <end position="240"/>
    </location>
</feature>
<feature type="transmembrane region" description="Helical" evidence="5">
    <location>
        <begin position="61"/>
        <end position="87"/>
    </location>
</feature>
<dbReference type="RefSeq" id="WP_204377969.1">
    <property type="nucleotide sequence ID" value="NZ_LITT01000046.1"/>
</dbReference>
<feature type="transmembrane region" description="Helical" evidence="5">
    <location>
        <begin position="421"/>
        <end position="440"/>
    </location>
</feature>
<evidence type="ECO:0000256" key="2">
    <source>
        <dbReference type="ARBA" id="ARBA00022692"/>
    </source>
</evidence>
<accession>A0A168M141</accession>
<evidence type="ECO:0000256" key="5">
    <source>
        <dbReference type="SAM" id="Phobius"/>
    </source>
</evidence>
<dbReference type="PATRIC" id="fig|1538.10.peg.3122"/>
<proteinExistence type="predicted"/>
<name>A0A168M141_9CLOT</name>
<feature type="transmembrane region" description="Helical" evidence="5">
    <location>
        <begin position="446"/>
        <end position="464"/>
    </location>
</feature>
<dbReference type="GO" id="GO:0015179">
    <property type="term" value="F:L-amino acid transmembrane transporter activity"/>
    <property type="evidence" value="ECO:0007669"/>
    <property type="project" value="TreeGrafter"/>
</dbReference>
<dbReference type="Proteomes" id="UP000077407">
    <property type="component" value="Unassembled WGS sequence"/>
</dbReference>
<comment type="subcellular location">
    <subcellularLocation>
        <location evidence="1">Membrane</location>
        <topology evidence="1">Multi-pass membrane protein</topology>
    </subcellularLocation>
</comment>
<keyword evidence="3 5" id="KW-1133">Transmembrane helix</keyword>
<reference evidence="6 7" key="1">
    <citation type="journal article" date="2015" name="Biotechnol. Bioeng.">
        <title>Genome sequence and phenotypic characterization of Caulobacter segnis.</title>
        <authorList>
            <person name="Patel S."/>
            <person name="Fletcher B."/>
            <person name="Scott D.C."/>
            <person name="Ely B."/>
        </authorList>
    </citation>
    <scope>NUCLEOTIDE SEQUENCE [LARGE SCALE GENOMIC DNA]</scope>
    <source>
        <strain evidence="6 7">ERI-2</strain>
    </source>
</reference>
<evidence type="ECO:0000256" key="1">
    <source>
        <dbReference type="ARBA" id="ARBA00004141"/>
    </source>
</evidence>
<dbReference type="InterPro" id="IPR050598">
    <property type="entry name" value="AminoAcid_Transporter"/>
</dbReference>
<dbReference type="AlphaFoldDB" id="A0A168M141"/>
<dbReference type="PANTHER" id="PTHR11785:SF512">
    <property type="entry name" value="SOBREMESA, ISOFORM B"/>
    <property type="match status" value="1"/>
</dbReference>
<feature type="transmembrane region" description="Helical" evidence="5">
    <location>
        <begin position="252"/>
        <end position="272"/>
    </location>
</feature>
<dbReference type="Gene3D" id="1.20.1740.10">
    <property type="entry name" value="Amino acid/polyamine transporter I"/>
    <property type="match status" value="1"/>
</dbReference>
<evidence type="ECO:0000313" key="7">
    <source>
        <dbReference type="Proteomes" id="UP000077407"/>
    </source>
</evidence>
<feature type="transmembrane region" description="Helical" evidence="5">
    <location>
        <begin position="183"/>
        <end position="207"/>
    </location>
</feature>
<comment type="caution">
    <text evidence="6">The sequence shown here is derived from an EMBL/GenBank/DDBJ whole genome shotgun (WGS) entry which is preliminary data.</text>
</comment>
<dbReference type="PIRSF" id="PIRSF006060">
    <property type="entry name" value="AA_transporter"/>
    <property type="match status" value="1"/>
</dbReference>
<feature type="transmembrane region" description="Helical" evidence="5">
    <location>
        <begin position="392"/>
        <end position="409"/>
    </location>
</feature>
<sequence>MTYKSNIHYNINKSKRGVFNYGSKVRKRYGLITAIAMVIGIVIGSGVFFKAEKVLTATGGNLTLGILAWVIGGIIMISCAYTFAVMATKYQYVNGVVDYAEATLGKKYAYYVGWFMALIYYPTLTSVLAWVSARYTCVLLGFSITGGECMTIAGVYLIASFALNSLSPILAGKFQVSTTIIKLIPLALMAVIGTVVGVGNGMIAYNFTTVVKEVNTSNALFTAVVATAFAYEGWIIATSINAELKDAKKNLPLALVGGTFVIMIIYILYYVGLAGAVTNKVMMTGGEAGAKLAFQTVFSSLGGSLLFVFVIISCLGTLNGLMLGCTRGIYSLAARNIGPKPDVFKQVDNVTNMPTNSSVFGLLLCGIWLLYFYGANLTKPWFGFFSFDSSELPIVTIYALYIPIFIMMMKKEKDLNSFKRFIAPIISLAGCIFMIIAACFSHKMEVVAYLIVFAVVMIFGAMFSKEKIAG</sequence>
<gene>
    <name evidence="6" type="primary">steT</name>
    <name evidence="6" type="ORF">WY13_03098</name>
</gene>
<dbReference type="EMBL" id="LITT01000046">
    <property type="protein sequence ID" value="OAA83969.1"/>
    <property type="molecule type" value="Genomic_DNA"/>
</dbReference>
<evidence type="ECO:0000313" key="6">
    <source>
        <dbReference type="EMBL" id="OAA83969.1"/>
    </source>
</evidence>
<dbReference type="Pfam" id="PF13520">
    <property type="entry name" value="AA_permease_2"/>
    <property type="match status" value="1"/>
</dbReference>
<feature type="transmembrane region" description="Helical" evidence="5">
    <location>
        <begin position="292"/>
        <end position="318"/>
    </location>
</feature>
<organism evidence="6 7">
    <name type="scientific">Clostridium ljungdahlii</name>
    <dbReference type="NCBI Taxonomy" id="1538"/>
    <lineage>
        <taxon>Bacteria</taxon>
        <taxon>Bacillati</taxon>
        <taxon>Bacillota</taxon>
        <taxon>Clostridia</taxon>
        <taxon>Eubacteriales</taxon>
        <taxon>Clostridiaceae</taxon>
        <taxon>Clostridium</taxon>
    </lineage>
</organism>
<dbReference type="GO" id="GO:0016020">
    <property type="term" value="C:membrane"/>
    <property type="evidence" value="ECO:0007669"/>
    <property type="project" value="UniProtKB-SubCell"/>
</dbReference>
<dbReference type="PANTHER" id="PTHR11785">
    <property type="entry name" value="AMINO ACID TRANSPORTER"/>
    <property type="match status" value="1"/>
</dbReference>
<feature type="transmembrane region" description="Helical" evidence="5">
    <location>
        <begin position="151"/>
        <end position="171"/>
    </location>
</feature>
<evidence type="ECO:0000256" key="4">
    <source>
        <dbReference type="ARBA" id="ARBA00023136"/>
    </source>
</evidence>